<keyword evidence="7 13" id="KW-0274">FAD</keyword>
<dbReference type="Pfam" id="PF02738">
    <property type="entry name" value="MoCoBD_1"/>
    <property type="match status" value="1"/>
</dbReference>
<evidence type="ECO:0000259" key="17">
    <source>
        <dbReference type="PROSITE" id="PS51387"/>
    </source>
</evidence>
<evidence type="ECO:0000313" key="19">
    <source>
        <dbReference type="Proteomes" id="UP001054902"/>
    </source>
</evidence>
<feature type="binding site" evidence="13">
    <location>
        <begin position="316"/>
        <end position="323"/>
    </location>
    <ligand>
        <name>FAD</name>
        <dbReference type="ChEBI" id="CHEBI:57692"/>
    </ligand>
</feature>
<evidence type="ECO:0000256" key="14">
    <source>
        <dbReference type="PIRSR" id="PIRSR000127-3"/>
    </source>
</evidence>
<dbReference type="InterPro" id="IPR001041">
    <property type="entry name" value="2Fe-2S_ferredoxin-type"/>
</dbReference>
<dbReference type="InterPro" id="IPR036318">
    <property type="entry name" value="FAD-bd_PCMH-like_sf"/>
</dbReference>
<feature type="binding site" evidence="14">
    <location>
        <position position="143"/>
    </location>
    <ligand>
        <name>[2Fe-2S] cluster</name>
        <dbReference type="ChEBI" id="CHEBI:190135"/>
        <label>2</label>
    </ligand>
</feature>
<feature type="active site" description="Proton acceptor" evidence="12">
    <location>
        <position position="1409"/>
    </location>
</feature>
<keyword evidence="9 14" id="KW-0408">Iron</keyword>
<dbReference type="InterPro" id="IPR016167">
    <property type="entry name" value="FAD-bd_PCMH_sub1"/>
</dbReference>
<feature type="binding site" evidence="13">
    <location>
        <position position="1032"/>
    </location>
    <ligand>
        <name>substrate</name>
    </ligand>
</feature>
<evidence type="ECO:0000256" key="7">
    <source>
        <dbReference type="ARBA" id="ARBA00022827"/>
    </source>
</evidence>
<dbReference type="PROSITE" id="PS51387">
    <property type="entry name" value="FAD_PCMH"/>
    <property type="match status" value="1"/>
</dbReference>
<feature type="binding site" evidence="14">
    <location>
        <position position="146"/>
    </location>
    <ligand>
        <name>[2Fe-2S] cluster</name>
        <dbReference type="ChEBI" id="CHEBI:190135"/>
        <label>2</label>
    </ligand>
</feature>
<name>A0AAD3H5F4_9STRA</name>
<dbReference type="SUPFAM" id="SSF54292">
    <property type="entry name" value="2Fe-2S ferredoxin-like"/>
    <property type="match status" value="1"/>
</dbReference>
<dbReference type="InterPro" id="IPR002346">
    <property type="entry name" value="Mopterin_DH_FAD-bd"/>
</dbReference>
<dbReference type="Gene3D" id="1.10.150.120">
    <property type="entry name" value="[2Fe-2S]-binding domain"/>
    <property type="match status" value="1"/>
</dbReference>
<evidence type="ECO:0000256" key="13">
    <source>
        <dbReference type="PIRSR" id="PIRSR000127-2"/>
    </source>
</evidence>
<organism evidence="18 19">
    <name type="scientific">Chaetoceros tenuissimus</name>
    <dbReference type="NCBI Taxonomy" id="426638"/>
    <lineage>
        <taxon>Eukaryota</taxon>
        <taxon>Sar</taxon>
        <taxon>Stramenopiles</taxon>
        <taxon>Ochrophyta</taxon>
        <taxon>Bacillariophyta</taxon>
        <taxon>Coscinodiscophyceae</taxon>
        <taxon>Chaetocerotophycidae</taxon>
        <taxon>Chaetocerotales</taxon>
        <taxon>Chaetocerotaceae</taxon>
        <taxon>Chaetoceros</taxon>
    </lineage>
</organism>
<feature type="binding site" evidence="13">
    <location>
        <position position="419"/>
    </location>
    <ligand>
        <name>FAD</name>
        <dbReference type="ChEBI" id="CHEBI:57692"/>
    </ligand>
</feature>
<evidence type="ECO:0000256" key="3">
    <source>
        <dbReference type="ARBA" id="ARBA00022505"/>
    </source>
</evidence>
<keyword evidence="3 14" id="KW-0500">Molybdenum</keyword>
<feature type="binding site" evidence="14">
    <location>
        <position position="80"/>
    </location>
    <ligand>
        <name>[2Fe-2S] cluster</name>
        <dbReference type="ChEBI" id="CHEBI:190135"/>
        <label>1</label>
    </ligand>
</feature>
<dbReference type="Gene3D" id="3.10.20.30">
    <property type="match status" value="1"/>
</dbReference>
<dbReference type="InterPro" id="IPR036884">
    <property type="entry name" value="2Fe-2S-bd_dom_sf"/>
</dbReference>
<feature type="binding site" evidence="14">
    <location>
        <position position="176"/>
    </location>
    <ligand>
        <name>[2Fe-2S] cluster</name>
        <dbReference type="ChEBI" id="CHEBI:190135"/>
        <label>2</label>
    </ligand>
</feature>
<feature type="binding site" evidence="14">
    <location>
        <position position="72"/>
    </location>
    <ligand>
        <name>[2Fe-2S] cluster</name>
        <dbReference type="ChEBI" id="CHEBI:190135"/>
        <label>1</label>
    </ligand>
</feature>
<feature type="binding site" evidence="14">
    <location>
        <position position="178"/>
    </location>
    <ligand>
        <name>[2Fe-2S] cluster</name>
        <dbReference type="ChEBI" id="CHEBI:190135"/>
        <label>2</label>
    </ligand>
</feature>
<comment type="cofactor">
    <cofactor evidence="14">
        <name>Mo-molybdopterin</name>
        <dbReference type="ChEBI" id="CHEBI:71302"/>
    </cofactor>
    <text evidence="14">Binds 1 Mo-molybdopterin (Mo-MPT) cofactor per subunit.</text>
</comment>
<dbReference type="Gene3D" id="3.30.465.10">
    <property type="match status" value="1"/>
</dbReference>
<dbReference type="Gene3D" id="3.30.43.10">
    <property type="entry name" value="Uridine Diphospho-n-acetylenolpyruvylglucosamine Reductase, domain 2"/>
    <property type="match status" value="1"/>
</dbReference>
<dbReference type="Proteomes" id="UP001054902">
    <property type="component" value="Unassembled WGS sequence"/>
</dbReference>
<dbReference type="Gene3D" id="3.30.390.50">
    <property type="entry name" value="CO dehydrogenase flavoprotein, C-terminal domain"/>
    <property type="match status" value="1"/>
</dbReference>
<dbReference type="SUPFAM" id="SSF54665">
    <property type="entry name" value="CO dehydrogenase molybdoprotein N-domain-like"/>
    <property type="match status" value="1"/>
</dbReference>
<dbReference type="GO" id="GO:0071949">
    <property type="term" value="F:FAD binding"/>
    <property type="evidence" value="ECO:0007669"/>
    <property type="project" value="InterPro"/>
</dbReference>
<evidence type="ECO:0000256" key="12">
    <source>
        <dbReference type="PIRSR" id="PIRSR000127-1"/>
    </source>
</evidence>
<evidence type="ECO:0000256" key="15">
    <source>
        <dbReference type="SAM" id="MobiDB-lite"/>
    </source>
</evidence>
<dbReference type="FunFam" id="3.30.365.10:FF:000001">
    <property type="entry name" value="Xanthine dehydrogenase oxidase"/>
    <property type="match status" value="1"/>
</dbReference>
<feature type="binding site" evidence="13">
    <location>
        <position position="916"/>
    </location>
    <ligand>
        <name>substrate</name>
    </ligand>
</feature>
<dbReference type="InterPro" id="IPR016208">
    <property type="entry name" value="Ald_Oxase/xanthine_DH-like"/>
</dbReference>
<dbReference type="SUPFAM" id="SSF55447">
    <property type="entry name" value="CO dehydrogenase flavoprotein C-terminal domain-like"/>
    <property type="match status" value="1"/>
</dbReference>
<feature type="binding site" evidence="13">
    <location>
        <position position="396"/>
    </location>
    <ligand>
        <name>FAD</name>
        <dbReference type="ChEBI" id="CHEBI:57692"/>
    </ligand>
</feature>
<feature type="binding site" evidence="14">
    <location>
        <position position="1030"/>
    </location>
    <ligand>
        <name>Mo-molybdopterin</name>
        <dbReference type="ChEBI" id="CHEBI:71302"/>
    </ligand>
    <ligandPart>
        <name>Mo</name>
        <dbReference type="ChEBI" id="CHEBI:28685"/>
    </ligandPart>
</feature>
<dbReference type="PANTHER" id="PTHR45444:SF3">
    <property type="entry name" value="XANTHINE DEHYDROGENASE"/>
    <property type="match status" value="1"/>
</dbReference>
<dbReference type="Pfam" id="PF01799">
    <property type="entry name" value="Fer2_2"/>
    <property type="match status" value="1"/>
</dbReference>
<keyword evidence="8" id="KW-0560">Oxidoreductase</keyword>
<evidence type="ECO:0000259" key="16">
    <source>
        <dbReference type="PROSITE" id="PS51085"/>
    </source>
</evidence>
<accession>A0AAD3H5F4</accession>
<keyword evidence="10 14" id="KW-0411">Iron-sulfur</keyword>
<dbReference type="FunFam" id="3.30.365.10:FF:000004">
    <property type="entry name" value="Xanthine dehydrogenase oxidase"/>
    <property type="match status" value="1"/>
</dbReference>
<keyword evidence="19" id="KW-1185">Reference proteome</keyword>
<dbReference type="EMBL" id="BLLK01000045">
    <property type="protein sequence ID" value="GFH51302.1"/>
    <property type="molecule type" value="Genomic_DNA"/>
</dbReference>
<feature type="binding site" evidence="14">
    <location>
        <position position="881"/>
    </location>
    <ligand>
        <name>Mo-molybdopterin</name>
        <dbReference type="ChEBI" id="CHEBI:71302"/>
    </ligand>
    <ligandPart>
        <name>Mo</name>
        <dbReference type="ChEBI" id="CHEBI:28685"/>
    </ligandPart>
</feature>
<dbReference type="InterPro" id="IPR002888">
    <property type="entry name" value="2Fe-2S-bd"/>
</dbReference>
<dbReference type="Pfam" id="PF01315">
    <property type="entry name" value="Ald_Xan_dh_C"/>
    <property type="match status" value="1"/>
</dbReference>
<proteinExistence type="inferred from homology"/>
<dbReference type="FunFam" id="3.30.365.10:FF:000002">
    <property type="entry name" value="Xanthine dehydrogenase oxidase"/>
    <property type="match status" value="1"/>
</dbReference>
<evidence type="ECO:0000313" key="18">
    <source>
        <dbReference type="EMBL" id="GFH51302.1"/>
    </source>
</evidence>
<dbReference type="InterPro" id="IPR005107">
    <property type="entry name" value="CO_DH_flav_C"/>
</dbReference>
<comment type="cofactor">
    <cofactor evidence="14">
        <name>[2Fe-2S] cluster</name>
        <dbReference type="ChEBI" id="CHEBI:190135"/>
    </cofactor>
    <text evidence="14">Binds 2 [2Fe-2S] clusters.</text>
</comment>
<dbReference type="InterPro" id="IPR000674">
    <property type="entry name" value="Ald_Oxase/Xan_DH_a/b"/>
</dbReference>
<feature type="binding site" evidence="13">
    <location>
        <position position="998"/>
    </location>
    <ligand>
        <name>substrate</name>
    </ligand>
</feature>
<evidence type="ECO:0000256" key="9">
    <source>
        <dbReference type="ARBA" id="ARBA00023004"/>
    </source>
</evidence>
<feature type="binding site" evidence="14">
    <location>
        <position position="77"/>
    </location>
    <ligand>
        <name>[2Fe-2S] cluster</name>
        <dbReference type="ChEBI" id="CHEBI:190135"/>
        <label>1</label>
    </ligand>
</feature>
<feature type="binding site" evidence="14">
    <location>
        <position position="912"/>
    </location>
    <ligand>
        <name>Mo-molybdopterin</name>
        <dbReference type="ChEBI" id="CHEBI:71302"/>
    </ligand>
    <ligandPart>
        <name>Mo</name>
        <dbReference type="ChEBI" id="CHEBI:28685"/>
    </ligandPart>
</feature>
<dbReference type="CDD" id="cd00207">
    <property type="entry name" value="fer2"/>
    <property type="match status" value="1"/>
</dbReference>
<keyword evidence="5 14" id="KW-0001">2Fe-2S</keyword>
<dbReference type="InterPro" id="IPR036010">
    <property type="entry name" value="2Fe-2S_ferredoxin-like_sf"/>
</dbReference>
<feature type="domain" description="2Fe-2S ferredoxin-type" evidence="16">
    <location>
        <begin position="30"/>
        <end position="120"/>
    </location>
</feature>
<feature type="binding site" evidence="13">
    <location>
        <position position="1133"/>
    </location>
    <ligand>
        <name>substrate</name>
    </ligand>
</feature>
<keyword evidence="4" id="KW-0285">Flavoprotein</keyword>
<dbReference type="PANTHER" id="PTHR45444">
    <property type="entry name" value="XANTHINE DEHYDROGENASE"/>
    <property type="match status" value="1"/>
</dbReference>
<dbReference type="Pfam" id="PF00111">
    <property type="entry name" value="Fer2"/>
    <property type="match status" value="1"/>
</dbReference>
<dbReference type="FunFam" id="3.10.20.30:FF:000015">
    <property type="entry name" value="Aldehyde oxidase 1"/>
    <property type="match status" value="1"/>
</dbReference>
<evidence type="ECO:0000256" key="8">
    <source>
        <dbReference type="ARBA" id="ARBA00023002"/>
    </source>
</evidence>
<evidence type="ECO:0000256" key="1">
    <source>
        <dbReference type="ARBA" id="ARBA00001974"/>
    </source>
</evidence>
<comment type="cofactor">
    <cofactor evidence="1 13">
        <name>FAD</name>
        <dbReference type="ChEBI" id="CHEBI:57692"/>
    </cofactor>
</comment>
<dbReference type="FunFam" id="3.30.465.10:FF:000004">
    <property type="entry name" value="Xanthine dehydrogenase/oxidase"/>
    <property type="match status" value="1"/>
</dbReference>
<dbReference type="GO" id="GO:0005506">
    <property type="term" value="F:iron ion binding"/>
    <property type="evidence" value="ECO:0007669"/>
    <property type="project" value="InterPro"/>
</dbReference>
<dbReference type="InterPro" id="IPR016166">
    <property type="entry name" value="FAD-bd_PCMH"/>
</dbReference>
<evidence type="ECO:0000256" key="5">
    <source>
        <dbReference type="ARBA" id="ARBA00022714"/>
    </source>
</evidence>
<dbReference type="Pfam" id="PF00941">
    <property type="entry name" value="FAD_binding_5"/>
    <property type="match status" value="1"/>
</dbReference>
<protein>
    <submittedName>
        <fullName evidence="18">Xanthine dehydrogenase/oxidase</fullName>
    </submittedName>
</protein>
<dbReference type="PROSITE" id="PS00197">
    <property type="entry name" value="2FE2S_FER_1"/>
    <property type="match status" value="1"/>
</dbReference>
<dbReference type="Pfam" id="PF20256">
    <property type="entry name" value="MoCoBD_2"/>
    <property type="match status" value="1"/>
</dbReference>
<dbReference type="InterPro" id="IPR016169">
    <property type="entry name" value="FAD-bd_PCMH_sub2"/>
</dbReference>
<dbReference type="Gene3D" id="3.30.365.10">
    <property type="entry name" value="Aldehyde oxidase/xanthine dehydrogenase, molybdopterin binding domain"/>
    <property type="match status" value="4"/>
</dbReference>
<dbReference type="Gene3D" id="3.90.1170.50">
    <property type="entry name" value="Aldehyde oxidase/xanthine dehydrogenase, a/b hammerhead"/>
    <property type="match status" value="1"/>
</dbReference>
<feature type="region of interest" description="Disordered" evidence="15">
    <location>
        <begin position="611"/>
        <end position="649"/>
    </location>
</feature>
<evidence type="ECO:0000256" key="6">
    <source>
        <dbReference type="ARBA" id="ARBA00022723"/>
    </source>
</evidence>
<dbReference type="Pfam" id="PF03450">
    <property type="entry name" value="CO_deh_flav_C"/>
    <property type="match status" value="1"/>
</dbReference>
<dbReference type="SMART" id="SM01092">
    <property type="entry name" value="CO_deh_flav_C"/>
    <property type="match status" value="1"/>
</dbReference>
<dbReference type="GO" id="GO:0016491">
    <property type="term" value="F:oxidoreductase activity"/>
    <property type="evidence" value="ECO:0007669"/>
    <property type="project" value="UniProtKB-KW"/>
</dbReference>
<feature type="binding site" evidence="14">
    <location>
        <position position="102"/>
    </location>
    <ligand>
        <name>[2Fe-2S] cluster</name>
        <dbReference type="ChEBI" id="CHEBI:190135"/>
        <label>1</label>
    </ligand>
</feature>
<dbReference type="SUPFAM" id="SSF56176">
    <property type="entry name" value="FAD-binding/transporter-associated domain-like"/>
    <property type="match status" value="1"/>
</dbReference>
<keyword evidence="6 14" id="KW-0479">Metal-binding</keyword>
<dbReference type="SUPFAM" id="SSF47741">
    <property type="entry name" value="CO dehydrogenase ISP C-domain like"/>
    <property type="match status" value="1"/>
</dbReference>
<evidence type="ECO:0000256" key="11">
    <source>
        <dbReference type="ARBA" id="ARBA00034078"/>
    </source>
</evidence>
<evidence type="ECO:0000256" key="2">
    <source>
        <dbReference type="ARBA" id="ARBA00006849"/>
    </source>
</evidence>
<gene>
    <name evidence="18" type="ORF">CTEN210_07778</name>
</gene>
<dbReference type="PROSITE" id="PS51085">
    <property type="entry name" value="2FE2S_FER_2"/>
    <property type="match status" value="1"/>
</dbReference>
<dbReference type="SUPFAM" id="SSF56003">
    <property type="entry name" value="Molybdenum cofactor-binding domain"/>
    <property type="match status" value="1"/>
</dbReference>
<dbReference type="GO" id="GO:0051537">
    <property type="term" value="F:2 iron, 2 sulfur cluster binding"/>
    <property type="evidence" value="ECO:0007669"/>
    <property type="project" value="UniProtKB-KW"/>
</dbReference>
<sequence length="1479" mass="162236">MKLKPIRGTLTYENEDVDLISSFKQKGYRTTPALYVNGSKVPDHLASQARADQTLLSFLREVMLLTGTKLGCSEGGCGACTVTISKYDTEKKEIIHYSANACLMPVLATDGCHVTTVEGVGSVKGGNLHPIQKAMVDMHGSQCGFCTPGIIVAMYSLFANNPSQKYIEEHLDGNLCRCTGYRPIWDAAKSLCQDDDDGITRGPCGVACRECPEREVCDMECNVEDKKSAAEEKKDDSVCCSSSSDKMKDFQESYLKDPKAWLDQPNSMFPEELKTPLSSPLMVVDRSFHAAGTWFKPTTLQDLLLILNQFKGECKIVIGNTEVGIETKFKHSVFPRLVSPSTSITSIFSIESGENSLRIGSCTPLSTIQHYCSEIMDGSSDYSRIAKPIHDMLRWFASTQIRNVACLGGNLATASPISDMNPMLASMGATLIIASCDENGVISRRNVKVSEFFLSYRTVDLQPHEFIEGIEIPKPDEVFEYIVPFKQARRREDDISIVTSGMRLKLAPNGTSYEITDCSIAFGGLAPKTIMANETQSYLIGKSLALETFVEARKVLLKEIRLPSDVPGGQAQYRMTLAGSFLQTMFYKVTDLLGEDLMTIAEDNVLSSQFSNLPSPPSVNEDEKSAAETFVEQEKPSISGEQKFPPPKSYNGLESKKYDIFNEKKSVTKKIDGKDVVGQPATHASGALHCTGEAVYTDDIPLPPNSLHATLITAAICNAEFLSIDTKLALETPGVHAIYTHEDIERLGGNNIWGAIQHDEYIFLPVGATISTVGQVVGVCVADSLEASEAGARATKIEYGDVKETPIVSIEDAINANSFFEFSRHVLEKSSPLLTSEEDELVEVEGSFRCGGQEHFYLETNSTLAVPSDGGRDLTVYCSTQAVTKTQKYCASVTNMPASRVVVRMKRMGGGFGGKETRTVFSSCAAAVAAKISSRPVRLTLSRATDMALTGGRHAFLAKYKASAIVKSDKSVKLNAFDVQLFSNGGSAFDLSGPVMDRALFHVDGPYYWPTFRAEGVPCKTVQPPHTAYRGFGGPQGLATCEHVMDHLANACGISGYELRRQNLYSDGDVTPFGQILGEEYTGKWNIPKMFQKLMEEVKYDERVKEVAEFNSRHKYKKRGLSFLPTKFGIAFTAKFMNQGGALVHLYTDGTVLVSHGGTEMGQGLSTKVCQIAAQAFSIPLEDVYVNDTSSDKVANTQPTAASMSTDMYGMATLDACQQILERLKPIREALPEDATLQQIAEKAFFERVDLSAHGYFALDNSRCGFDWTIEKPESFPDDAPQNSWKGHPFNYFTQGCAFSEVEINVLTGDHKTIRSDVLVDVGRTINPALDIGQIEGAFIQGMGWSTMEEVVYGDDDHTWIRPRGRVFTTGPGTYKIPAFNDVPESFNVSLMENVDNPFAVHSSKAIGEPPFFLGASVFYAIKDAVKNARESNGVDNTYFEMRMPATSERIRMACVDDIVQDTMENPEDAIFFQPLSSV</sequence>
<dbReference type="InterPro" id="IPR008274">
    <property type="entry name" value="AldOxase/xan_DH_MoCoBD1"/>
</dbReference>
<reference evidence="18 19" key="1">
    <citation type="journal article" date="2021" name="Sci. Rep.">
        <title>The genome of the diatom Chaetoceros tenuissimus carries an ancient integrated fragment of an extant virus.</title>
        <authorList>
            <person name="Hongo Y."/>
            <person name="Kimura K."/>
            <person name="Takaki Y."/>
            <person name="Yoshida Y."/>
            <person name="Baba S."/>
            <person name="Kobayashi G."/>
            <person name="Nagasaki K."/>
            <person name="Hano T."/>
            <person name="Tomaru Y."/>
        </authorList>
    </citation>
    <scope>NUCLEOTIDE SEQUENCE [LARGE SCALE GENOMIC DNA]</scope>
    <source>
        <strain evidence="18 19">NIES-3715</strain>
    </source>
</reference>
<dbReference type="InterPro" id="IPR036856">
    <property type="entry name" value="Ald_Oxase/Xan_DH_a/b_sf"/>
</dbReference>
<feature type="binding site" evidence="13">
    <location>
        <position position="486"/>
    </location>
    <ligand>
        <name>FAD</name>
        <dbReference type="ChEBI" id="CHEBI:57692"/>
    </ligand>
</feature>
<comment type="similarity">
    <text evidence="2">Belongs to the xanthine dehydrogenase family.</text>
</comment>
<dbReference type="InterPro" id="IPR046867">
    <property type="entry name" value="AldOxase/xan_DH_MoCoBD2"/>
</dbReference>
<dbReference type="SMART" id="SM01008">
    <property type="entry name" value="Ald_Xan_dh_C"/>
    <property type="match status" value="1"/>
</dbReference>
<dbReference type="InterPro" id="IPR006058">
    <property type="entry name" value="2Fe2S_fd_BS"/>
</dbReference>
<comment type="cofactor">
    <cofactor evidence="11">
        <name>[2Fe-2S] cluster</name>
        <dbReference type="ChEBI" id="CHEBI:190135"/>
    </cofactor>
</comment>
<feature type="domain" description="FAD-binding PCMH-type" evidence="17">
    <location>
        <begin position="287"/>
        <end position="477"/>
    </location>
</feature>
<dbReference type="InterPro" id="IPR012675">
    <property type="entry name" value="Beta-grasp_dom_sf"/>
</dbReference>
<evidence type="ECO:0000256" key="10">
    <source>
        <dbReference type="ARBA" id="ARBA00023014"/>
    </source>
</evidence>
<dbReference type="InterPro" id="IPR036683">
    <property type="entry name" value="CO_DH_flav_C_dom_sf"/>
</dbReference>
<dbReference type="InterPro" id="IPR037165">
    <property type="entry name" value="AldOxase/xan_DH_Mopterin-bd_sf"/>
</dbReference>
<feature type="binding site" evidence="14">
    <location>
        <position position="1202"/>
    </location>
    <ligand>
        <name>Mo-molybdopterin</name>
        <dbReference type="ChEBI" id="CHEBI:71302"/>
    </ligand>
    <ligandPart>
        <name>Mo</name>
        <dbReference type="ChEBI" id="CHEBI:28685"/>
    </ligandPart>
</feature>
<dbReference type="PIRSF" id="PIRSF000127">
    <property type="entry name" value="Xanthine_DH"/>
    <property type="match status" value="1"/>
</dbReference>
<comment type="caution">
    <text evidence="18">The sequence shown here is derived from an EMBL/GenBank/DDBJ whole genome shotgun (WGS) entry which is preliminary data.</text>
</comment>
<evidence type="ECO:0000256" key="4">
    <source>
        <dbReference type="ARBA" id="ARBA00022630"/>
    </source>
</evidence>